<keyword evidence="2" id="KW-1003">Cell membrane</keyword>
<keyword evidence="8" id="KW-1185">Reference proteome</keyword>
<evidence type="ECO:0000256" key="3">
    <source>
        <dbReference type="ARBA" id="ARBA00022692"/>
    </source>
</evidence>
<evidence type="ECO:0000313" key="8">
    <source>
        <dbReference type="Proteomes" id="UP000274033"/>
    </source>
</evidence>
<evidence type="ECO:0000313" key="7">
    <source>
        <dbReference type="EMBL" id="RQW73407.1"/>
    </source>
</evidence>
<name>A0A3N9UA91_9BACI</name>
<evidence type="ECO:0000256" key="4">
    <source>
        <dbReference type="ARBA" id="ARBA00022989"/>
    </source>
</evidence>
<dbReference type="OrthoDB" id="5024156at2"/>
<feature type="transmembrane region" description="Helical" evidence="6">
    <location>
        <begin position="16"/>
        <end position="37"/>
    </location>
</feature>
<keyword evidence="3 6" id="KW-0812">Transmembrane</keyword>
<feature type="transmembrane region" description="Helical" evidence="6">
    <location>
        <begin position="157"/>
        <end position="180"/>
    </location>
</feature>
<dbReference type="AlphaFoldDB" id="A0A3N9UA91"/>
<accession>A0A3N9UA91</accession>
<evidence type="ECO:0000256" key="6">
    <source>
        <dbReference type="SAM" id="Phobius"/>
    </source>
</evidence>
<sequence>MHLHEHSAAEIQVVELIGGIVPFLLLIFVYLISVYYTNQSYKTWPLYRILCWILGLLSIAVSLIGPIADRAHTNFNAHMYTHLLLGMLGPLFIAFAAPTTLLLRTLPTNYARLVSKFLKSTYVRTVSHPITASLLNMGGLWLLYTTDLYSAMHDSKLLYLLIHIHVFLAGYLFTISLLYIDPTAHRTSFTMRATVLVLAMAGHGILSKWIYAHPPAGIKINDAQQGGMTMYYGGDLIDLVMVIALCYQYFRNKQTMVEKSIVR</sequence>
<dbReference type="InterPro" id="IPR019108">
    <property type="entry name" value="Caa3_assmbl_CtaG-rel"/>
</dbReference>
<evidence type="ECO:0000256" key="2">
    <source>
        <dbReference type="ARBA" id="ARBA00022475"/>
    </source>
</evidence>
<reference evidence="7 8" key="1">
    <citation type="journal article" date="2013" name="J. Microbiol.">
        <title>Lysinibacillus chungkukjangi sp. nov., isolated from Chungkukjang, Korean fermented soybean food.</title>
        <authorList>
            <person name="Kim S.J."/>
            <person name="Jang Y.H."/>
            <person name="Hamada M."/>
            <person name="Ahn J.H."/>
            <person name="Weon H.Y."/>
            <person name="Suzuki K."/>
            <person name="Whang K.S."/>
            <person name="Kwon S.W."/>
        </authorList>
    </citation>
    <scope>NUCLEOTIDE SEQUENCE [LARGE SCALE GENOMIC DNA]</scope>
    <source>
        <strain evidence="7 8">MCCC 1A12701</strain>
    </source>
</reference>
<keyword evidence="4 6" id="KW-1133">Transmembrane helix</keyword>
<comment type="caution">
    <text evidence="7">The sequence shown here is derived from an EMBL/GenBank/DDBJ whole genome shotgun (WGS) entry which is preliminary data.</text>
</comment>
<feature type="transmembrane region" description="Helical" evidence="6">
    <location>
        <begin position="49"/>
        <end position="68"/>
    </location>
</feature>
<comment type="subcellular location">
    <subcellularLocation>
        <location evidence="1">Cell membrane</location>
        <topology evidence="1">Multi-pass membrane protein</topology>
    </subcellularLocation>
</comment>
<dbReference type="GO" id="GO:0005886">
    <property type="term" value="C:plasma membrane"/>
    <property type="evidence" value="ECO:0007669"/>
    <property type="project" value="UniProtKB-SubCell"/>
</dbReference>
<proteinExistence type="predicted"/>
<evidence type="ECO:0000256" key="1">
    <source>
        <dbReference type="ARBA" id="ARBA00004651"/>
    </source>
</evidence>
<protein>
    <submittedName>
        <fullName evidence="7">Cytochrome c oxidase assembly protein</fullName>
    </submittedName>
</protein>
<organism evidence="7 8">
    <name type="scientific">Lysinibacillus composti</name>
    <dbReference type="NCBI Taxonomy" id="720633"/>
    <lineage>
        <taxon>Bacteria</taxon>
        <taxon>Bacillati</taxon>
        <taxon>Bacillota</taxon>
        <taxon>Bacilli</taxon>
        <taxon>Bacillales</taxon>
        <taxon>Bacillaceae</taxon>
        <taxon>Lysinibacillus</taxon>
    </lineage>
</organism>
<feature type="transmembrane region" description="Helical" evidence="6">
    <location>
        <begin position="80"/>
        <end position="104"/>
    </location>
</feature>
<evidence type="ECO:0000256" key="5">
    <source>
        <dbReference type="ARBA" id="ARBA00023136"/>
    </source>
</evidence>
<gene>
    <name evidence="7" type="ORF">EBB45_16745</name>
</gene>
<feature type="transmembrane region" description="Helical" evidence="6">
    <location>
        <begin position="231"/>
        <end position="250"/>
    </location>
</feature>
<keyword evidence="5 6" id="KW-0472">Membrane</keyword>
<feature type="transmembrane region" description="Helical" evidence="6">
    <location>
        <begin position="125"/>
        <end position="145"/>
    </location>
</feature>
<dbReference type="Pfam" id="PF09678">
    <property type="entry name" value="Caa3_CtaG"/>
    <property type="match status" value="1"/>
</dbReference>
<dbReference type="Proteomes" id="UP000274033">
    <property type="component" value="Unassembled WGS sequence"/>
</dbReference>
<dbReference type="EMBL" id="RRCT01000021">
    <property type="protein sequence ID" value="RQW73407.1"/>
    <property type="molecule type" value="Genomic_DNA"/>
</dbReference>
<feature type="transmembrane region" description="Helical" evidence="6">
    <location>
        <begin position="192"/>
        <end position="211"/>
    </location>
</feature>